<dbReference type="InterPro" id="IPR002797">
    <property type="entry name" value="Polysacc_synth"/>
</dbReference>
<feature type="transmembrane region" description="Helical" evidence="6">
    <location>
        <begin position="417"/>
        <end position="437"/>
    </location>
</feature>
<feature type="transmembrane region" description="Helical" evidence="6">
    <location>
        <begin position="57"/>
        <end position="78"/>
    </location>
</feature>
<feature type="transmembrane region" description="Helical" evidence="6">
    <location>
        <begin position="329"/>
        <end position="351"/>
    </location>
</feature>
<keyword evidence="2" id="KW-1003">Cell membrane</keyword>
<keyword evidence="4 6" id="KW-1133">Transmembrane helix</keyword>
<feature type="transmembrane region" description="Helical" evidence="6">
    <location>
        <begin position="363"/>
        <end position="382"/>
    </location>
</feature>
<feature type="transmembrane region" description="Helical" evidence="6">
    <location>
        <begin position="142"/>
        <end position="163"/>
    </location>
</feature>
<feature type="transmembrane region" description="Helical" evidence="6">
    <location>
        <begin position="31"/>
        <end position="51"/>
    </location>
</feature>
<dbReference type="InterPro" id="IPR050833">
    <property type="entry name" value="Poly_Biosynth_Transport"/>
</dbReference>
<organism evidence="7 8">
    <name type="scientific">Candidatus Ordinivivax streblomastigis</name>
    <dbReference type="NCBI Taxonomy" id="2540710"/>
    <lineage>
        <taxon>Bacteria</taxon>
        <taxon>Pseudomonadati</taxon>
        <taxon>Bacteroidota</taxon>
        <taxon>Bacteroidia</taxon>
        <taxon>Bacteroidales</taxon>
        <taxon>Candidatus Ordinivivax</taxon>
    </lineage>
</organism>
<dbReference type="PANTHER" id="PTHR30250:SF11">
    <property type="entry name" value="O-ANTIGEN TRANSPORTER-RELATED"/>
    <property type="match status" value="1"/>
</dbReference>
<gene>
    <name evidence="7" type="ORF">EZS26_000319</name>
</gene>
<dbReference type="PANTHER" id="PTHR30250">
    <property type="entry name" value="PST FAMILY PREDICTED COLANIC ACID TRANSPORTER"/>
    <property type="match status" value="1"/>
</dbReference>
<evidence type="ECO:0000256" key="6">
    <source>
        <dbReference type="SAM" id="Phobius"/>
    </source>
</evidence>
<evidence type="ECO:0008006" key="9">
    <source>
        <dbReference type="Google" id="ProtNLM"/>
    </source>
</evidence>
<feature type="transmembrane region" description="Helical" evidence="6">
    <location>
        <begin position="287"/>
        <end position="308"/>
    </location>
</feature>
<evidence type="ECO:0000256" key="5">
    <source>
        <dbReference type="ARBA" id="ARBA00023136"/>
    </source>
</evidence>
<feature type="transmembrane region" description="Helical" evidence="6">
    <location>
        <begin position="394"/>
        <end position="411"/>
    </location>
</feature>
<feature type="transmembrane region" description="Helical" evidence="6">
    <location>
        <begin position="200"/>
        <end position="224"/>
    </location>
</feature>
<accession>A0A5M8P611</accession>
<proteinExistence type="predicted"/>
<keyword evidence="3 6" id="KW-0812">Transmembrane</keyword>
<dbReference type="EMBL" id="SNRX01000001">
    <property type="protein sequence ID" value="KAA6303768.1"/>
    <property type="molecule type" value="Genomic_DNA"/>
</dbReference>
<dbReference type="AlphaFoldDB" id="A0A5M8P611"/>
<evidence type="ECO:0000313" key="7">
    <source>
        <dbReference type="EMBL" id="KAA6303768.1"/>
    </source>
</evidence>
<evidence type="ECO:0000256" key="4">
    <source>
        <dbReference type="ARBA" id="ARBA00022989"/>
    </source>
</evidence>
<feature type="transmembrane region" description="Helical" evidence="6">
    <location>
        <begin position="99"/>
        <end position="126"/>
    </location>
</feature>
<comment type="caution">
    <text evidence="7">The sequence shown here is derived from an EMBL/GenBank/DDBJ whole genome shotgun (WGS) entry which is preliminary data.</text>
</comment>
<dbReference type="Proteomes" id="UP000324575">
    <property type="component" value="Unassembled WGS sequence"/>
</dbReference>
<name>A0A5M8P611_9BACT</name>
<evidence type="ECO:0000256" key="2">
    <source>
        <dbReference type="ARBA" id="ARBA00022475"/>
    </source>
</evidence>
<evidence type="ECO:0000313" key="8">
    <source>
        <dbReference type="Proteomes" id="UP000324575"/>
    </source>
</evidence>
<reference evidence="7 8" key="1">
    <citation type="submission" date="2019-03" db="EMBL/GenBank/DDBJ databases">
        <title>Single cell metagenomics reveals metabolic interactions within the superorganism composed of flagellate Streblomastix strix and complex community of Bacteroidetes bacteria on its surface.</title>
        <authorList>
            <person name="Treitli S.C."/>
            <person name="Kolisko M."/>
            <person name="Husnik F."/>
            <person name="Keeling P."/>
            <person name="Hampl V."/>
        </authorList>
    </citation>
    <scope>NUCLEOTIDE SEQUENCE [LARGE SCALE GENOMIC DNA]</scope>
    <source>
        <strain evidence="7">St1</strain>
    </source>
</reference>
<evidence type="ECO:0000256" key="1">
    <source>
        <dbReference type="ARBA" id="ARBA00004651"/>
    </source>
</evidence>
<keyword evidence="5 6" id="KW-0472">Membrane</keyword>
<evidence type="ECO:0000256" key="3">
    <source>
        <dbReference type="ARBA" id="ARBA00022692"/>
    </source>
</evidence>
<protein>
    <recommendedName>
        <fullName evidence="9">Polysaccharide biosynthesis protein</fullName>
    </recommendedName>
</protein>
<sequence>MIHKIKFLIENKINRSNERSTNVIKNILESFGIKGISIFISLLLVPLTINYVNPTQYGIWLTLSSIVGWFSFFDIGFGNGLRNRFAEAKANGDYTKAKAYVSTTYICLSVIFVIVWVLFFCINFFIDWSNILNAPEQMTKELSLIVIIVFSFFCLQIVLKTINTLLIADQKPAKSAFFDMLGQLLSLSIIFVLTKTTNGSLLYLAFALGFSPILVMTISSFWFYRGEYMPYKPSISLFNCNLVKDIFHLGSKLFVTQVAGIVSFQTANILIAKLFSLESVTTYNIAYKYFMIPNMIFVIIIMPLWSAYTDAYTKNDTLWMVNTLKKIRHIFLIIIVVTFLMLCFSPFFYHLWIGDAVSIPRSLSFFVFVFFILWMWVAIYTYIINGIGKIQIQFYLAIIEIIIYIPLSYLLGKAFGVNGIISAMIFIMGIRSVLLPIQLSKLLKKTATGIWNK</sequence>
<feature type="transmembrane region" description="Helical" evidence="6">
    <location>
        <begin position="253"/>
        <end position="275"/>
    </location>
</feature>
<dbReference type="GO" id="GO:0005886">
    <property type="term" value="C:plasma membrane"/>
    <property type="evidence" value="ECO:0007669"/>
    <property type="project" value="UniProtKB-SubCell"/>
</dbReference>
<dbReference type="Pfam" id="PF01943">
    <property type="entry name" value="Polysacc_synt"/>
    <property type="match status" value="1"/>
</dbReference>
<comment type="subcellular location">
    <subcellularLocation>
        <location evidence="1">Cell membrane</location>
        <topology evidence="1">Multi-pass membrane protein</topology>
    </subcellularLocation>
</comment>